<keyword evidence="2" id="KW-0325">Glycoprotein</keyword>
<evidence type="ECO:0000256" key="1">
    <source>
        <dbReference type="ARBA" id="ARBA00010036"/>
    </source>
</evidence>
<evidence type="ECO:0000313" key="7">
    <source>
        <dbReference type="Proteomes" id="UP000192223"/>
    </source>
</evidence>
<evidence type="ECO:0000313" key="8">
    <source>
        <dbReference type="RefSeq" id="XP_018327763.1"/>
    </source>
</evidence>
<keyword evidence="4" id="KW-1133">Transmembrane helix</keyword>
<evidence type="ECO:0000259" key="6">
    <source>
        <dbReference type="Pfam" id="PF00930"/>
    </source>
</evidence>
<proteinExistence type="inferred from homology"/>
<dbReference type="PANTHER" id="PTHR11731">
    <property type="entry name" value="PROTEASE FAMILY S9B,C DIPEPTIDYL-PEPTIDASE IV-RELATED"/>
    <property type="match status" value="1"/>
</dbReference>
<dbReference type="GO" id="GO:0008239">
    <property type="term" value="F:dipeptidyl-peptidase activity"/>
    <property type="evidence" value="ECO:0007669"/>
    <property type="project" value="TreeGrafter"/>
</dbReference>
<dbReference type="GO" id="GO:0008236">
    <property type="term" value="F:serine-type peptidase activity"/>
    <property type="evidence" value="ECO:0007669"/>
    <property type="project" value="InterPro"/>
</dbReference>
<evidence type="ECO:0000259" key="5">
    <source>
        <dbReference type="Pfam" id="PF00326"/>
    </source>
</evidence>
<feature type="transmembrane region" description="Helical" evidence="4">
    <location>
        <begin position="45"/>
        <end position="68"/>
    </location>
</feature>
<feature type="domain" description="Peptidase S9 prolyl oligopeptidase catalytic" evidence="5">
    <location>
        <begin position="605"/>
        <end position="808"/>
    </location>
</feature>
<dbReference type="KEGG" id="apln:108738717"/>
<dbReference type="AlphaFoldDB" id="A0A1W4X5V0"/>
<dbReference type="FunCoup" id="A0A1W4X5V0">
    <property type="interactions" value="109"/>
</dbReference>
<accession>A0A1W4X5V0</accession>
<dbReference type="CTD" id="44297"/>
<dbReference type="Pfam" id="PF00326">
    <property type="entry name" value="Peptidase_S9"/>
    <property type="match status" value="1"/>
</dbReference>
<dbReference type="SUPFAM" id="SSF53474">
    <property type="entry name" value="alpha/beta-Hydrolases"/>
    <property type="match status" value="1"/>
</dbReference>
<keyword evidence="7" id="KW-1185">Reference proteome</keyword>
<dbReference type="GeneID" id="108738717"/>
<dbReference type="Pfam" id="PF00930">
    <property type="entry name" value="DPPIV_N"/>
    <property type="match status" value="1"/>
</dbReference>
<dbReference type="RefSeq" id="XP_018327763.1">
    <property type="nucleotide sequence ID" value="XM_018472261.1"/>
</dbReference>
<dbReference type="OrthoDB" id="16520at2759"/>
<dbReference type="Proteomes" id="UP000192223">
    <property type="component" value="Unplaced"/>
</dbReference>
<dbReference type="InterPro" id="IPR050278">
    <property type="entry name" value="Serine_Prot_S9B/DPPIV"/>
</dbReference>
<dbReference type="STRING" id="224129.A0A1W4X5V0"/>
<evidence type="ECO:0000256" key="3">
    <source>
        <dbReference type="ARBA" id="ARBA00072929"/>
    </source>
</evidence>
<reference evidence="8" key="1">
    <citation type="submission" date="2025-08" db="UniProtKB">
        <authorList>
            <consortium name="RefSeq"/>
        </authorList>
    </citation>
    <scope>IDENTIFICATION</scope>
    <source>
        <tissue evidence="8">Entire body</tissue>
    </source>
</reference>
<dbReference type="FunFam" id="3.40.50.1820:FF:000003">
    <property type="entry name" value="Dipeptidyl peptidase 4"/>
    <property type="match status" value="1"/>
</dbReference>
<evidence type="ECO:0000256" key="2">
    <source>
        <dbReference type="ARBA" id="ARBA00023180"/>
    </source>
</evidence>
<gene>
    <name evidence="8" type="primary">LOC108738717</name>
</gene>
<keyword evidence="4" id="KW-0812">Transmembrane</keyword>
<dbReference type="Gene3D" id="3.40.50.1820">
    <property type="entry name" value="alpha/beta hydrolase"/>
    <property type="match status" value="1"/>
</dbReference>
<evidence type="ECO:0000256" key="4">
    <source>
        <dbReference type="SAM" id="Phobius"/>
    </source>
</evidence>
<keyword evidence="4" id="KW-0472">Membrane</keyword>
<sequence length="810" mass="90497">MSAAKFKSECKYQILSSNESYLPKTSDNNFKQDLIMEKRHGKNKILFISLAVGIVIVAAVIVILVIFLKNKGDSNADNQDFAITLEEILYGSLAASGFNATWISGSELFFRSSEGDVLLYNVETATTRTLLSGNSSVLATAFDYFLSPDRNYLLIGHDYQKLYRYSFLAQYTIVNLLNQQTKLVNVSGESILQLASWGPVGNSLIFIMRNNIYYRASAASEEDTQITTDGSIGNVYNGVPDWVYEEEVFSSNKAFWFSPDGTKLAYAKFDDRNVPLMTIPVYGLPGDLNFQYTRAVQIRYPKAGTVNPTVTFHVVNLQNQFSQLILSPPDALRNVDNILATVNWATNTTVTAIWMNRVQNYAEILAYVISDTVATSETIVSINKTNGWIELFTPPLFSDDGTKMAVILSQDQGNNLGGYRHITLFNVNQTSSANVITNGKFVVGEILSWDSNNNLIYYTSNTEEDPAVQHVYSVSTVSKNRTCLSCNTDQSSLSTDCLYNSADFSLDHTHFALKCEGPGVPQISIFRTNNQHVTDWTNGDELKSKLRNKSIPTIKQMSFEVAGGFVAQVLLKLPPNLDTSGNVKYPMVVHVYGGPDSYQVIKKYSMDWGSYLASNKSIIYAMIDGRGSGLKGDKMLFSLYRALGTVEVSDQINVTRQIQLSLPYVDSSKTAIWGWSYGGYASAMALAKDVDGVFKCGMSVAPVTDWTLYDSVYTERFMGLPLPGDNSEGYKNSLLLSQYEGIRKKDYFLIHGTLDDNVHYQQSMLWAKVLEQQDILFRQLSYPDEDHGLATIRPHLYHSLENFLNECFLL</sequence>
<comment type="similarity">
    <text evidence="1">Belongs to the peptidase S9B family. DPPIV subfamily.</text>
</comment>
<dbReference type="InterPro" id="IPR002469">
    <property type="entry name" value="Peptidase_S9B_N"/>
</dbReference>
<organism evidence="7 8">
    <name type="scientific">Agrilus planipennis</name>
    <name type="common">Emerald ash borer</name>
    <name type="synonym">Agrilus marcopoli</name>
    <dbReference type="NCBI Taxonomy" id="224129"/>
    <lineage>
        <taxon>Eukaryota</taxon>
        <taxon>Metazoa</taxon>
        <taxon>Ecdysozoa</taxon>
        <taxon>Arthropoda</taxon>
        <taxon>Hexapoda</taxon>
        <taxon>Insecta</taxon>
        <taxon>Pterygota</taxon>
        <taxon>Neoptera</taxon>
        <taxon>Endopterygota</taxon>
        <taxon>Coleoptera</taxon>
        <taxon>Polyphaga</taxon>
        <taxon>Elateriformia</taxon>
        <taxon>Buprestoidea</taxon>
        <taxon>Buprestidae</taxon>
        <taxon>Agrilinae</taxon>
        <taxon>Agrilus</taxon>
    </lineage>
</organism>
<dbReference type="GO" id="GO:0006508">
    <property type="term" value="P:proteolysis"/>
    <property type="evidence" value="ECO:0007669"/>
    <property type="project" value="InterPro"/>
</dbReference>
<dbReference type="InterPro" id="IPR001375">
    <property type="entry name" value="Peptidase_S9_cat"/>
</dbReference>
<dbReference type="GO" id="GO:0005886">
    <property type="term" value="C:plasma membrane"/>
    <property type="evidence" value="ECO:0007669"/>
    <property type="project" value="TreeGrafter"/>
</dbReference>
<dbReference type="PANTHER" id="PTHR11731:SF192">
    <property type="entry name" value="IP17501P"/>
    <property type="match status" value="1"/>
</dbReference>
<dbReference type="InterPro" id="IPR029058">
    <property type="entry name" value="AB_hydrolase_fold"/>
</dbReference>
<name>A0A1W4X5V0_AGRPL</name>
<feature type="domain" description="Dipeptidylpeptidase IV N-terminal" evidence="6">
    <location>
        <begin position="147"/>
        <end position="521"/>
    </location>
</feature>
<protein>
    <recommendedName>
        <fullName evidence="3">Venom dipeptidyl peptidase 4</fullName>
    </recommendedName>
</protein>
<dbReference type="SUPFAM" id="SSF82171">
    <property type="entry name" value="DPP6 N-terminal domain-like"/>
    <property type="match status" value="1"/>
</dbReference>
<dbReference type="Gene3D" id="2.140.10.30">
    <property type="entry name" value="Dipeptidylpeptidase IV, N-terminal domain"/>
    <property type="match status" value="1"/>
</dbReference>
<dbReference type="InParanoid" id="A0A1W4X5V0"/>